<gene>
    <name evidence="2" type="ORF">Cabys_1294</name>
    <name evidence="3" type="ORF">Calab_2480</name>
</gene>
<sequence length="198" mass="22055" precursor="true">MVTAKFPGNYLSKLFTLLTIVIGLNLIFGCAAAKKKVAQPAAEERAVTTLDGKFDESFDPLSLEDDDIVIKRNNRGAKAAKPGLEALDLTDAQSTSENEAIPDSLLTYKEVDGFRVQIFAGRSVETATMTKSKAQLDFEPHRLKVYFIFEAPFYKIRIGDFTDRNQAERARELARKIGYREAFVVRSKVRVAENLGGE</sequence>
<evidence type="ECO:0000259" key="1">
    <source>
        <dbReference type="PROSITE" id="PS51724"/>
    </source>
</evidence>
<evidence type="ECO:0000313" key="4">
    <source>
        <dbReference type="Proteomes" id="UP000004671"/>
    </source>
</evidence>
<dbReference type="PROSITE" id="PS51724">
    <property type="entry name" value="SPOR"/>
    <property type="match status" value="1"/>
</dbReference>
<dbReference type="AlphaFoldDB" id="H1XZ19"/>
<dbReference type="STRING" id="880073.Cabys_1294"/>
<dbReference type="EMBL" id="CM001402">
    <property type="protein sequence ID" value="EHO42090.1"/>
    <property type="molecule type" value="Genomic_DNA"/>
</dbReference>
<dbReference type="SUPFAM" id="SSF110997">
    <property type="entry name" value="Sporulation related repeat"/>
    <property type="match status" value="1"/>
</dbReference>
<protein>
    <submittedName>
        <fullName evidence="3">Sporulation domain-containing protein</fullName>
    </submittedName>
    <submittedName>
        <fullName evidence="2">Sporulation related domain-containing protein</fullName>
    </submittedName>
</protein>
<dbReference type="RefSeq" id="WP_006929323.1">
    <property type="nucleotide sequence ID" value="NZ_CP018099.1"/>
</dbReference>
<dbReference type="Proteomes" id="UP000183868">
    <property type="component" value="Chromosome"/>
</dbReference>
<dbReference type="InterPro" id="IPR036680">
    <property type="entry name" value="SPOR-like_sf"/>
</dbReference>
<evidence type="ECO:0000313" key="3">
    <source>
        <dbReference type="EMBL" id="EHO42090.1"/>
    </source>
</evidence>
<dbReference type="Gene3D" id="3.30.70.1070">
    <property type="entry name" value="Sporulation related repeat"/>
    <property type="match status" value="1"/>
</dbReference>
<keyword evidence="4" id="KW-1185">Reference proteome</keyword>
<dbReference type="OrthoDB" id="2473397at2"/>
<dbReference type="PaxDb" id="880073-Calab_2480"/>
<dbReference type="GO" id="GO:0042834">
    <property type="term" value="F:peptidoglycan binding"/>
    <property type="evidence" value="ECO:0007669"/>
    <property type="project" value="InterPro"/>
</dbReference>
<dbReference type="PROSITE" id="PS51257">
    <property type="entry name" value="PROKAR_LIPOPROTEIN"/>
    <property type="match status" value="1"/>
</dbReference>
<dbReference type="KEGG" id="caby:Cabys_1294"/>
<accession>H1XZ19</accession>
<dbReference type="InterPro" id="IPR007730">
    <property type="entry name" value="SPOR-like_dom"/>
</dbReference>
<reference evidence="2 5" key="2">
    <citation type="submission" date="2016-11" db="EMBL/GenBank/DDBJ databases">
        <title>Genomic analysis of Caldithrix abyssi and proposal of a novel bacterial phylum Caldithrichaeota.</title>
        <authorList>
            <person name="Kublanov I."/>
            <person name="Sigalova O."/>
            <person name="Gavrilov S."/>
            <person name="Lebedinsky A."/>
            <person name="Ivanova N."/>
            <person name="Daum C."/>
            <person name="Reddy T."/>
            <person name="Klenk H.P."/>
            <person name="Goker M."/>
            <person name="Reva O."/>
            <person name="Miroshnichenko M."/>
            <person name="Kyprides N."/>
            <person name="Woyke T."/>
            <person name="Gelfand M."/>
        </authorList>
    </citation>
    <scope>NUCLEOTIDE SEQUENCE [LARGE SCALE GENOMIC DNA]</scope>
    <source>
        <strain evidence="2 5">LF13</strain>
    </source>
</reference>
<dbReference type="HOGENOM" id="CLU_1375967_0_0_0"/>
<name>H1XZ19_CALAY</name>
<evidence type="ECO:0000313" key="2">
    <source>
        <dbReference type="EMBL" id="APF18043.1"/>
    </source>
</evidence>
<organism evidence="3 4">
    <name type="scientific">Caldithrix abyssi DSM 13497</name>
    <dbReference type="NCBI Taxonomy" id="880073"/>
    <lineage>
        <taxon>Bacteria</taxon>
        <taxon>Pseudomonadati</taxon>
        <taxon>Calditrichota</taxon>
        <taxon>Calditrichia</taxon>
        <taxon>Calditrichales</taxon>
        <taxon>Calditrichaceae</taxon>
        <taxon>Caldithrix</taxon>
    </lineage>
</organism>
<evidence type="ECO:0000313" key="5">
    <source>
        <dbReference type="Proteomes" id="UP000183868"/>
    </source>
</evidence>
<dbReference type="EMBL" id="CP018099">
    <property type="protein sequence ID" value="APF18043.1"/>
    <property type="molecule type" value="Genomic_DNA"/>
</dbReference>
<dbReference type="InParanoid" id="H1XZ19"/>
<proteinExistence type="predicted"/>
<reference evidence="3 4" key="1">
    <citation type="submission" date="2011-09" db="EMBL/GenBank/DDBJ databases">
        <title>The permanent draft genome of Caldithrix abyssi DSM 13497.</title>
        <authorList>
            <consortium name="US DOE Joint Genome Institute (JGI-PGF)"/>
            <person name="Lucas S."/>
            <person name="Han J."/>
            <person name="Lapidus A."/>
            <person name="Bruce D."/>
            <person name="Goodwin L."/>
            <person name="Pitluck S."/>
            <person name="Peters L."/>
            <person name="Kyrpides N."/>
            <person name="Mavromatis K."/>
            <person name="Ivanova N."/>
            <person name="Mikhailova N."/>
            <person name="Chertkov O."/>
            <person name="Detter J.C."/>
            <person name="Tapia R."/>
            <person name="Han C."/>
            <person name="Land M."/>
            <person name="Hauser L."/>
            <person name="Markowitz V."/>
            <person name="Cheng J.-F."/>
            <person name="Hugenholtz P."/>
            <person name="Woyke T."/>
            <person name="Wu D."/>
            <person name="Spring S."/>
            <person name="Brambilla E."/>
            <person name="Klenk H.-P."/>
            <person name="Eisen J.A."/>
        </authorList>
    </citation>
    <scope>NUCLEOTIDE SEQUENCE [LARGE SCALE GENOMIC DNA]</scope>
    <source>
        <strain evidence="3 4">DSM 13497</strain>
    </source>
</reference>
<feature type="domain" description="SPOR" evidence="1">
    <location>
        <begin position="108"/>
        <end position="187"/>
    </location>
</feature>
<dbReference type="Pfam" id="PF05036">
    <property type="entry name" value="SPOR"/>
    <property type="match status" value="1"/>
</dbReference>
<dbReference type="Proteomes" id="UP000004671">
    <property type="component" value="Chromosome"/>
</dbReference>